<evidence type="ECO:0000313" key="2">
    <source>
        <dbReference type="Proteomes" id="UP001147747"/>
    </source>
</evidence>
<gene>
    <name evidence="1" type="ORF">N7509_000750</name>
</gene>
<dbReference type="Proteomes" id="UP001147747">
    <property type="component" value="Unassembled WGS sequence"/>
</dbReference>
<dbReference type="AlphaFoldDB" id="A0A9X0BEI6"/>
<sequence>MSKRTESYVAPSFSWASRTGPVIWYWVYDNESKMPTSETYHFAQVVDVSCTPATNDPFGQIVMGHITLRGFATQMTIESTDINAPDWRLIMTKEGVEECYVTLDTIQDLDEMELNSSVICLDIMRDKKGADYVPFISGLVLLLVASRPGCYRRIGFSTMKAEHFEDSIICDIKII</sequence>
<reference evidence="1" key="2">
    <citation type="journal article" date="2023" name="IMA Fungus">
        <title>Comparative genomic study of the Penicillium genus elucidates a diverse pangenome and 15 lateral gene transfer events.</title>
        <authorList>
            <person name="Petersen C."/>
            <person name="Sorensen T."/>
            <person name="Nielsen M.R."/>
            <person name="Sondergaard T.E."/>
            <person name="Sorensen J.L."/>
            <person name="Fitzpatrick D.A."/>
            <person name="Frisvad J.C."/>
            <person name="Nielsen K.L."/>
        </authorList>
    </citation>
    <scope>NUCLEOTIDE SEQUENCE</scope>
    <source>
        <strain evidence="1">IBT 29677</strain>
    </source>
</reference>
<proteinExistence type="predicted"/>
<reference evidence="1" key="1">
    <citation type="submission" date="2022-12" db="EMBL/GenBank/DDBJ databases">
        <authorList>
            <person name="Petersen C."/>
        </authorList>
    </citation>
    <scope>NUCLEOTIDE SEQUENCE</scope>
    <source>
        <strain evidence="1">IBT 29677</strain>
    </source>
</reference>
<name>A0A9X0BEI6_9EURO</name>
<dbReference type="EMBL" id="JAPZBU010000003">
    <property type="protein sequence ID" value="KAJ5414123.1"/>
    <property type="molecule type" value="Genomic_DNA"/>
</dbReference>
<keyword evidence="2" id="KW-1185">Reference proteome</keyword>
<evidence type="ECO:0000313" key="1">
    <source>
        <dbReference type="EMBL" id="KAJ5414123.1"/>
    </source>
</evidence>
<dbReference type="RefSeq" id="XP_056493969.1">
    <property type="nucleotide sequence ID" value="XM_056625387.1"/>
</dbReference>
<organism evidence="1 2">
    <name type="scientific">Penicillium cosmopolitanum</name>
    <dbReference type="NCBI Taxonomy" id="1131564"/>
    <lineage>
        <taxon>Eukaryota</taxon>
        <taxon>Fungi</taxon>
        <taxon>Dikarya</taxon>
        <taxon>Ascomycota</taxon>
        <taxon>Pezizomycotina</taxon>
        <taxon>Eurotiomycetes</taxon>
        <taxon>Eurotiomycetidae</taxon>
        <taxon>Eurotiales</taxon>
        <taxon>Aspergillaceae</taxon>
        <taxon>Penicillium</taxon>
    </lineage>
</organism>
<accession>A0A9X0BEI6</accession>
<protein>
    <submittedName>
        <fullName evidence="1">Uncharacterized protein</fullName>
    </submittedName>
</protein>
<dbReference type="OrthoDB" id="5125733at2759"/>
<dbReference type="GeneID" id="81364367"/>
<comment type="caution">
    <text evidence="1">The sequence shown here is derived from an EMBL/GenBank/DDBJ whole genome shotgun (WGS) entry which is preliminary data.</text>
</comment>